<dbReference type="SUPFAM" id="SSF53448">
    <property type="entry name" value="Nucleotide-diphospho-sugar transferases"/>
    <property type="match status" value="1"/>
</dbReference>
<dbReference type="CAZy" id="GT2">
    <property type="family name" value="Glycosyltransferase Family 2"/>
</dbReference>
<dbReference type="Proteomes" id="UP000006637">
    <property type="component" value="Chromosome"/>
</dbReference>
<dbReference type="eggNOG" id="COG2246">
    <property type="taxonomic scope" value="Bacteria"/>
</dbReference>
<dbReference type="Pfam" id="PF04138">
    <property type="entry name" value="GtrA_DPMS_TM"/>
    <property type="match status" value="1"/>
</dbReference>
<dbReference type="RefSeq" id="WP_011563779.1">
    <property type="nucleotide sequence ID" value="NC_008148.1"/>
</dbReference>
<protein>
    <submittedName>
        <fullName evidence="12">Putative GAF sensor protein</fullName>
    </submittedName>
</protein>
<dbReference type="Gene3D" id="3.30.450.40">
    <property type="match status" value="1"/>
</dbReference>
<keyword evidence="7 8" id="KW-0472">Membrane</keyword>
<dbReference type="GO" id="GO:0006488">
    <property type="term" value="P:dolichol-linked oligosaccharide biosynthetic process"/>
    <property type="evidence" value="ECO:0007669"/>
    <property type="project" value="TreeGrafter"/>
</dbReference>
<evidence type="ECO:0000313" key="13">
    <source>
        <dbReference type="Proteomes" id="UP000006637"/>
    </source>
</evidence>
<dbReference type="KEGG" id="rxy:Rxyl_0793"/>
<dbReference type="InterPro" id="IPR001173">
    <property type="entry name" value="Glyco_trans_2-like"/>
</dbReference>
<dbReference type="HOGENOM" id="CLU_039727_1_0_11"/>
<dbReference type="Pfam" id="PF01590">
    <property type="entry name" value="GAF"/>
    <property type="match status" value="1"/>
</dbReference>
<keyword evidence="13" id="KW-1185">Reference proteome</keyword>
<evidence type="ECO:0000256" key="6">
    <source>
        <dbReference type="ARBA" id="ARBA00022989"/>
    </source>
</evidence>
<dbReference type="InterPro" id="IPR039528">
    <property type="entry name" value="DPM1-like"/>
</dbReference>
<gene>
    <name evidence="12" type="ordered locus">Rxyl_0793</name>
</gene>
<comment type="subcellular location">
    <subcellularLocation>
        <location evidence="1">Membrane</location>
        <topology evidence="1">Multi-pass membrane protein</topology>
    </subcellularLocation>
</comment>
<dbReference type="GO" id="GO:0006506">
    <property type="term" value="P:GPI anchor biosynthetic process"/>
    <property type="evidence" value="ECO:0007669"/>
    <property type="project" value="TreeGrafter"/>
</dbReference>
<dbReference type="PANTHER" id="PTHR43398">
    <property type="entry name" value="DOLICHOL-PHOSPHATE MANNOSYLTRANSFERASE SUBUNIT 1"/>
    <property type="match status" value="1"/>
</dbReference>
<dbReference type="PhylomeDB" id="Q1AXW7"/>
<feature type="domain" description="GtrA/DPMS transmembrane" evidence="11">
    <location>
        <begin position="261"/>
        <end position="383"/>
    </location>
</feature>
<dbReference type="AlphaFoldDB" id="Q1AXW7"/>
<evidence type="ECO:0000256" key="8">
    <source>
        <dbReference type="SAM" id="Phobius"/>
    </source>
</evidence>
<evidence type="ECO:0000256" key="7">
    <source>
        <dbReference type="ARBA" id="ARBA00023136"/>
    </source>
</evidence>
<feature type="transmembrane region" description="Helical" evidence="8">
    <location>
        <begin position="290"/>
        <end position="311"/>
    </location>
</feature>
<evidence type="ECO:0000256" key="5">
    <source>
        <dbReference type="ARBA" id="ARBA00022692"/>
    </source>
</evidence>
<evidence type="ECO:0000256" key="3">
    <source>
        <dbReference type="ARBA" id="ARBA00022676"/>
    </source>
</evidence>
<dbReference type="GO" id="GO:0004582">
    <property type="term" value="F:dolichyl-phosphate beta-D-mannosyltransferase activity"/>
    <property type="evidence" value="ECO:0007669"/>
    <property type="project" value="InterPro"/>
</dbReference>
<dbReference type="InterPro" id="IPR007267">
    <property type="entry name" value="GtrA_DPMS_TM"/>
</dbReference>
<dbReference type="Gene3D" id="3.90.550.10">
    <property type="entry name" value="Spore Coat Polysaccharide Biosynthesis Protein SpsA, Chain A"/>
    <property type="match status" value="1"/>
</dbReference>
<evidence type="ECO:0000256" key="1">
    <source>
        <dbReference type="ARBA" id="ARBA00004141"/>
    </source>
</evidence>
<keyword evidence="4" id="KW-0808">Transferase</keyword>
<dbReference type="GO" id="GO:0016020">
    <property type="term" value="C:membrane"/>
    <property type="evidence" value="ECO:0007669"/>
    <property type="project" value="UniProtKB-SubCell"/>
</dbReference>
<dbReference type="eggNOG" id="COG0463">
    <property type="taxonomic scope" value="Bacteria"/>
</dbReference>
<feature type="transmembrane region" description="Helical" evidence="8">
    <location>
        <begin position="358"/>
        <end position="383"/>
    </location>
</feature>
<evidence type="ECO:0000313" key="12">
    <source>
        <dbReference type="EMBL" id="ABG03761.1"/>
    </source>
</evidence>
<keyword evidence="5 8" id="KW-0812">Transmembrane</keyword>
<dbReference type="SUPFAM" id="SSF55781">
    <property type="entry name" value="GAF domain-like"/>
    <property type="match status" value="1"/>
</dbReference>
<dbReference type="Pfam" id="PF00535">
    <property type="entry name" value="Glycos_transf_2"/>
    <property type="match status" value="1"/>
</dbReference>
<accession>Q1AXW7</accession>
<dbReference type="InterPro" id="IPR029016">
    <property type="entry name" value="GAF-like_dom_sf"/>
</dbReference>
<dbReference type="PANTHER" id="PTHR43398:SF1">
    <property type="entry name" value="DOLICHOL-PHOSPHATE MANNOSYLTRANSFERASE SUBUNIT 1"/>
    <property type="match status" value="1"/>
</dbReference>
<evidence type="ECO:0000259" key="10">
    <source>
        <dbReference type="Pfam" id="PF01590"/>
    </source>
</evidence>
<dbReference type="OrthoDB" id="9810303at2"/>
<keyword evidence="3" id="KW-0328">Glycosyltransferase</keyword>
<dbReference type="InterPro" id="IPR029044">
    <property type="entry name" value="Nucleotide-diphossugar_trans"/>
</dbReference>
<dbReference type="EMBL" id="CP000386">
    <property type="protein sequence ID" value="ABG03761.1"/>
    <property type="molecule type" value="Genomic_DNA"/>
</dbReference>
<evidence type="ECO:0000259" key="9">
    <source>
        <dbReference type="Pfam" id="PF00535"/>
    </source>
</evidence>
<dbReference type="CDD" id="cd06442">
    <property type="entry name" value="DPM1_like"/>
    <property type="match status" value="1"/>
</dbReference>
<dbReference type="eggNOG" id="COG2203">
    <property type="taxonomic scope" value="Bacteria"/>
</dbReference>
<evidence type="ECO:0000256" key="2">
    <source>
        <dbReference type="ARBA" id="ARBA00006739"/>
    </source>
</evidence>
<feature type="transmembrane region" description="Helical" evidence="8">
    <location>
        <begin position="323"/>
        <end position="346"/>
    </location>
</feature>
<dbReference type="InterPro" id="IPR003018">
    <property type="entry name" value="GAF"/>
</dbReference>
<sequence>MGVEERTVAGVGAAQKRKVLLTLVIPTRNEAENVPLLVRRLRESLEGLDYRVVFVDDSTDETPKIIRSLAGEDARISLIRREGPEREGGLSTAVTRGLYEVASGSVYTCVMDADLQHPPHKVREMLRTARSANADVVVASRYARGGSYAGLQGPLRKAISLGSKYLAQLIFGEARKTSDPMSGFFLIRNEAVQDIQFRPTGFKVLLEILVCAPELKVVEVPLRFEARNAGVSKATLRQGLEYLAHIASLFWYVPSAGRFWKFAMVGASGVLVNNLTLITLAEYFEAHKVIAWMFAVGVSILSNFLLNNAFTWRDVRHSSRIHFLLRGALAYPVAIMGIGANFAVYYPLLKYVSDEFPYYVLFNLLGIAAGTSVNFILSSRLVFRRPSQKKLDPNLPPERTAEEIRRELKAERVSLVRLPELAPLAGKGPSARLHDQDRGVIELVARTGNPTLTVTGPRRLPQARTNTRWSNSVAVPVSDGGRTVGVIYATRHSTEPFDEEDLHWLTAYASDAAPLFLNATP</sequence>
<comment type="similarity">
    <text evidence="2">Belongs to the glycosyltransferase 2 family.</text>
</comment>
<dbReference type="STRING" id="266117.Rxyl_0793"/>
<reference evidence="12 13" key="1">
    <citation type="submission" date="2006-06" db="EMBL/GenBank/DDBJ databases">
        <title>Complete sequence of Rubrobacter xylanophilus DSM 9941.</title>
        <authorList>
            <consortium name="US DOE Joint Genome Institute"/>
            <person name="Copeland A."/>
            <person name="Lucas S."/>
            <person name="Lapidus A."/>
            <person name="Barry K."/>
            <person name="Detter J.C."/>
            <person name="Glavina del Rio T."/>
            <person name="Hammon N."/>
            <person name="Israni S."/>
            <person name="Dalin E."/>
            <person name="Tice H."/>
            <person name="Pitluck S."/>
            <person name="Munk A.C."/>
            <person name="Brettin T."/>
            <person name="Bruce D."/>
            <person name="Han C."/>
            <person name="Tapia R."/>
            <person name="Gilna P."/>
            <person name="Schmutz J."/>
            <person name="Larimer F."/>
            <person name="Land M."/>
            <person name="Hauser L."/>
            <person name="Kyrpides N."/>
            <person name="Lykidis A."/>
            <person name="da Costa M.S."/>
            <person name="Rainey F.A."/>
            <person name="Empadinhas N."/>
            <person name="Jolivet E."/>
            <person name="Battista J.R."/>
            <person name="Richardson P."/>
        </authorList>
    </citation>
    <scope>NUCLEOTIDE SEQUENCE [LARGE SCALE GENOMIC DNA]</scope>
    <source>
        <strain evidence="13">DSM 9941 / JCM 11954 / NBRC 16129 / PRD-1</strain>
    </source>
</reference>
<feature type="domain" description="Glycosyltransferase 2-like" evidence="9">
    <location>
        <begin position="23"/>
        <end position="195"/>
    </location>
</feature>
<organism evidence="12 13">
    <name type="scientific">Rubrobacter xylanophilus (strain DSM 9941 / JCM 11954 / NBRC 16129 / PRD-1)</name>
    <dbReference type="NCBI Taxonomy" id="266117"/>
    <lineage>
        <taxon>Bacteria</taxon>
        <taxon>Bacillati</taxon>
        <taxon>Actinomycetota</taxon>
        <taxon>Rubrobacteria</taxon>
        <taxon>Rubrobacterales</taxon>
        <taxon>Rubrobacteraceae</taxon>
        <taxon>Rubrobacter</taxon>
    </lineage>
</organism>
<keyword evidence="6 8" id="KW-1133">Transmembrane helix</keyword>
<feature type="domain" description="GAF" evidence="10">
    <location>
        <begin position="399"/>
        <end position="513"/>
    </location>
</feature>
<dbReference type="GO" id="GO:0000271">
    <property type="term" value="P:polysaccharide biosynthetic process"/>
    <property type="evidence" value="ECO:0007669"/>
    <property type="project" value="InterPro"/>
</dbReference>
<name>Q1AXW7_RUBXD</name>
<evidence type="ECO:0000259" key="11">
    <source>
        <dbReference type="Pfam" id="PF04138"/>
    </source>
</evidence>
<evidence type="ECO:0000256" key="4">
    <source>
        <dbReference type="ARBA" id="ARBA00022679"/>
    </source>
</evidence>
<dbReference type="GO" id="GO:0035269">
    <property type="term" value="P:protein O-linked glycosylation via mannose"/>
    <property type="evidence" value="ECO:0007669"/>
    <property type="project" value="TreeGrafter"/>
</dbReference>
<proteinExistence type="inferred from homology"/>
<feature type="transmembrane region" description="Helical" evidence="8">
    <location>
        <begin position="262"/>
        <end position="284"/>
    </location>
</feature>